<keyword evidence="5" id="KW-0597">Phosphoprotein</keyword>
<dbReference type="InterPro" id="IPR002197">
    <property type="entry name" value="HTH_Fis"/>
</dbReference>
<reference evidence="8" key="2">
    <citation type="submission" date="2020-09" db="EMBL/GenBank/DDBJ databases">
        <authorList>
            <person name="Sun Q."/>
            <person name="Kim S."/>
        </authorList>
    </citation>
    <scope>NUCLEOTIDE SEQUENCE</scope>
    <source>
        <strain evidence="8">KCTC 12711</strain>
    </source>
</reference>
<accession>A0A918RQA7</accession>
<dbReference type="InterPro" id="IPR011006">
    <property type="entry name" value="CheY-like_superfamily"/>
</dbReference>
<dbReference type="InterPro" id="IPR025944">
    <property type="entry name" value="Sigma_54_int_dom_CS"/>
</dbReference>
<evidence type="ECO:0000256" key="1">
    <source>
        <dbReference type="ARBA" id="ARBA00022741"/>
    </source>
</evidence>
<evidence type="ECO:0000256" key="3">
    <source>
        <dbReference type="ARBA" id="ARBA00023015"/>
    </source>
</evidence>
<evidence type="ECO:0000256" key="5">
    <source>
        <dbReference type="PROSITE-ProRule" id="PRU00169"/>
    </source>
</evidence>
<gene>
    <name evidence="8" type="primary">yfhA</name>
    <name evidence="8" type="ORF">GCM10008090_16430</name>
</gene>
<protein>
    <submittedName>
        <fullName evidence="8">Transcriptional regulator</fullName>
    </submittedName>
</protein>
<reference evidence="8" key="1">
    <citation type="journal article" date="2014" name="Int. J. Syst. Evol. Microbiol.">
        <title>Complete genome sequence of Corynebacterium casei LMG S-19264T (=DSM 44701T), isolated from a smear-ripened cheese.</title>
        <authorList>
            <consortium name="US DOE Joint Genome Institute (JGI-PGF)"/>
            <person name="Walter F."/>
            <person name="Albersmeier A."/>
            <person name="Kalinowski J."/>
            <person name="Ruckert C."/>
        </authorList>
    </citation>
    <scope>NUCLEOTIDE SEQUENCE</scope>
    <source>
        <strain evidence="8">KCTC 12711</strain>
    </source>
</reference>
<feature type="domain" description="Sigma-54 factor interaction" evidence="6">
    <location>
        <begin position="152"/>
        <end position="376"/>
    </location>
</feature>
<comment type="caution">
    <text evidence="8">The sequence shown here is derived from an EMBL/GenBank/DDBJ whole genome shotgun (WGS) entry which is preliminary data.</text>
</comment>
<keyword evidence="4" id="KW-0804">Transcription</keyword>
<dbReference type="Pfam" id="PF02954">
    <property type="entry name" value="HTH_8"/>
    <property type="match status" value="1"/>
</dbReference>
<feature type="domain" description="Response regulatory" evidence="7">
    <location>
        <begin position="16"/>
        <end position="130"/>
    </location>
</feature>
<keyword evidence="2" id="KW-0067">ATP-binding</keyword>
<proteinExistence type="predicted"/>
<sequence>MPQRSSAKAPVTTAAKVLLVDDNVDLLKLISLRLKPLMLDIRSATSGEEALSILSLWRADLVVTDLQLPGISGMQLFEQIHNKNPLLPVIILTAHGTIPDAVKATQAGVASYLTKPFDSDTLVAQIQTLLKASGFATDANNSSEVPAWRSNIITKSPLMENLLGLVSDLANADDVVLFEGEAGTGKEELARALHAKSRRASEPFSRVIFATNPEPQLVVDVFGKIGTGSIEQPERIGALQRADGGTFLLSDFRGVSAELLKRLLTAWHERRASPVDSDHVYKFDIRVIATTSRIGKFGQNAESLWQMGPKLEFTTLQVPPLNERREDIPLLITHGLGQVKARSDMQFSNKAVQVLMNAEWPGNVRQLLNVVKQCAALSKNKIITDTLVSSRIGKDSGKIPPLSTAQREFEREYLVDVLKRTHGNVTRAANLAQRNRTEFHRLLKKHKIEAKTFRQNSS</sequence>
<dbReference type="Gene3D" id="3.40.50.2300">
    <property type="match status" value="1"/>
</dbReference>
<dbReference type="InterPro" id="IPR001789">
    <property type="entry name" value="Sig_transdc_resp-reg_receiver"/>
</dbReference>
<dbReference type="SUPFAM" id="SSF46689">
    <property type="entry name" value="Homeodomain-like"/>
    <property type="match status" value="1"/>
</dbReference>
<evidence type="ECO:0000259" key="6">
    <source>
        <dbReference type="PROSITE" id="PS50045"/>
    </source>
</evidence>
<dbReference type="GO" id="GO:0043565">
    <property type="term" value="F:sequence-specific DNA binding"/>
    <property type="evidence" value="ECO:0007669"/>
    <property type="project" value="InterPro"/>
</dbReference>
<dbReference type="GO" id="GO:0005524">
    <property type="term" value="F:ATP binding"/>
    <property type="evidence" value="ECO:0007669"/>
    <property type="project" value="UniProtKB-KW"/>
</dbReference>
<dbReference type="Pfam" id="PF25601">
    <property type="entry name" value="AAA_lid_14"/>
    <property type="match status" value="1"/>
</dbReference>
<keyword evidence="3" id="KW-0805">Transcription regulation</keyword>
<dbReference type="PROSITE" id="PS00688">
    <property type="entry name" value="SIGMA54_INTERACT_3"/>
    <property type="match status" value="1"/>
</dbReference>
<evidence type="ECO:0000313" key="8">
    <source>
        <dbReference type="EMBL" id="GHA07310.1"/>
    </source>
</evidence>
<name>A0A918RQA7_9GAMM</name>
<evidence type="ECO:0000259" key="7">
    <source>
        <dbReference type="PROSITE" id="PS50110"/>
    </source>
</evidence>
<dbReference type="InterPro" id="IPR002078">
    <property type="entry name" value="Sigma_54_int"/>
</dbReference>
<dbReference type="Pfam" id="PF00158">
    <property type="entry name" value="Sigma54_activat"/>
    <property type="match status" value="1"/>
</dbReference>
<evidence type="ECO:0000313" key="9">
    <source>
        <dbReference type="Proteomes" id="UP000614811"/>
    </source>
</evidence>
<dbReference type="Gene3D" id="3.40.50.300">
    <property type="entry name" value="P-loop containing nucleotide triphosphate hydrolases"/>
    <property type="match status" value="1"/>
</dbReference>
<evidence type="ECO:0000256" key="2">
    <source>
        <dbReference type="ARBA" id="ARBA00022840"/>
    </source>
</evidence>
<dbReference type="SMART" id="SM00448">
    <property type="entry name" value="REC"/>
    <property type="match status" value="1"/>
</dbReference>
<dbReference type="SUPFAM" id="SSF52172">
    <property type="entry name" value="CheY-like"/>
    <property type="match status" value="1"/>
</dbReference>
<dbReference type="Pfam" id="PF00072">
    <property type="entry name" value="Response_reg"/>
    <property type="match status" value="1"/>
</dbReference>
<evidence type="ECO:0000256" key="4">
    <source>
        <dbReference type="ARBA" id="ARBA00023163"/>
    </source>
</evidence>
<dbReference type="InterPro" id="IPR058031">
    <property type="entry name" value="AAA_lid_NorR"/>
</dbReference>
<dbReference type="PROSITE" id="PS50045">
    <property type="entry name" value="SIGMA54_INTERACT_4"/>
    <property type="match status" value="1"/>
</dbReference>
<dbReference type="Proteomes" id="UP000614811">
    <property type="component" value="Unassembled WGS sequence"/>
</dbReference>
<dbReference type="EMBL" id="BMXA01000002">
    <property type="protein sequence ID" value="GHA07310.1"/>
    <property type="molecule type" value="Genomic_DNA"/>
</dbReference>
<dbReference type="InterPro" id="IPR009057">
    <property type="entry name" value="Homeodomain-like_sf"/>
</dbReference>
<dbReference type="RefSeq" id="WP_189399719.1">
    <property type="nucleotide sequence ID" value="NZ_BMXA01000002.1"/>
</dbReference>
<dbReference type="SUPFAM" id="SSF52540">
    <property type="entry name" value="P-loop containing nucleoside triphosphate hydrolases"/>
    <property type="match status" value="1"/>
</dbReference>
<dbReference type="InterPro" id="IPR027417">
    <property type="entry name" value="P-loop_NTPase"/>
</dbReference>
<feature type="modified residue" description="4-aspartylphosphate" evidence="5">
    <location>
        <position position="65"/>
    </location>
</feature>
<dbReference type="PROSITE" id="PS50110">
    <property type="entry name" value="RESPONSE_REGULATORY"/>
    <property type="match status" value="1"/>
</dbReference>
<keyword evidence="9" id="KW-1185">Reference proteome</keyword>
<dbReference type="PANTHER" id="PTHR32071:SF116">
    <property type="entry name" value="TRANSCRIPTIONAL REGULATORY PROTEIN GLRR"/>
    <property type="match status" value="1"/>
</dbReference>
<organism evidence="8 9">
    <name type="scientific">Arenicella chitinivorans</name>
    <dbReference type="NCBI Taxonomy" id="1329800"/>
    <lineage>
        <taxon>Bacteria</taxon>
        <taxon>Pseudomonadati</taxon>
        <taxon>Pseudomonadota</taxon>
        <taxon>Gammaproteobacteria</taxon>
        <taxon>Arenicellales</taxon>
        <taxon>Arenicellaceae</taxon>
        <taxon>Arenicella</taxon>
    </lineage>
</organism>
<dbReference type="AlphaFoldDB" id="A0A918RQA7"/>
<dbReference type="Gene3D" id="1.10.8.60">
    <property type="match status" value="1"/>
</dbReference>
<dbReference type="GO" id="GO:0006355">
    <property type="term" value="P:regulation of DNA-templated transcription"/>
    <property type="evidence" value="ECO:0007669"/>
    <property type="project" value="InterPro"/>
</dbReference>
<dbReference type="PANTHER" id="PTHR32071">
    <property type="entry name" value="TRANSCRIPTIONAL REGULATORY PROTEIN"/>
    <property type="match status" value="1"/>
</dbReference>
<keyword evidence="1" id="KW-0547">Nucleotide-binding</keyword>
<dbReference type="CDD" id="cd00009">
    <property type="entry name" value="AAA"/>
    <property type="match status" value="1"/>
</dbReference>
<dbReference type="Gene3D" id="1.10.10.60">
    <property type="entry name" value="Homeodomain-like"/>
    <property type="match status" value="1"/>
</dbReference>
<dbReference type="GO" id="GO:0000160">
    <property type="term" value="P:phosphorelay signal transduction system"/>
    <property type="evidence" value="ECO:0007669"/>
    <property type="project" value="InterPro"/>
</dbReference>